<dbReference type="EMBL" id="FUYZ01000002">
    <property type="protein sequence ID" value="SKB75648.1"/>
    <property type="molecule type" value="Genomic_DNA"/>
</dbReference>
<dbReference type="SMART" id="SM00028">
    <property type="entry name" value="TPR"/>
    <property type="match status" value="3"/>
</dbReference>
<dbReference type="STRING" id="619805.SAMN05660477_01054"/>
<evidence type="ECO:0000313" key="4">
    <source>
        <dbReference type="Proteomes" id="UP000191112"/>
    </source>
</evidence>
<name>A0A1T5DUZ6_9FLAO</name>
<dbReference type="Pfam" id="PF13374">
    <property type="entry name" value="TPR_10"/>
    <property type="match status" value="1"/>
</dbReference>
<evidence type="ECO:0000313" key="3">
    <source>
        <dbReference type="EMBL" id="SKB75648.1"/>
    </source>
</evidence>
<feature type="coiled-coil region" evidence="1">
    <location>
        <begin position="444"/>
        <end position="499"/>
    </location>
</feature>
<protein>
    <recommendedName>
        <fullName evidence="5">Tetratricopeptide repeat-containing protein</fullName>
    </recommendedName>
</protein>
<proteinExistence type="predicted"/>
<gene>
    <name evidence="3" type="ORF">SAMN05660477_01054</name>
</gene>
<evidence type="ECO:0000256" key="2">
    <source>
        <dbReference type="SAM" id="Phobius"/>
    </source>
</evidence>
<evidence type="ECO:0008006" key="5">
    <source>
        <dbReference type="Google" id="ProtNLM"/>
    </source>
</evidence>
<organism evidence="3 4">
    <name type="scientific">Soonwooa buanensis</name>
    <dbReference type="NCBI Taxonomy" id="619805"/>
    <lineage>
        <taxon>Bacteria</taxon>
        <taxon>Pseudomonadati</taxon>
        <taxon>Bacteroidota</taxon>
        <taxon>Flavobacteriia</taxon>
        <taxon>Flavobacteriales</taxon>
        <taxon>Weeksellaceae</taxon>
        <taxon>Chryseobacterium group</taxon>
        <taxon>Soonwooa</taxon>
    </lineage>
</organism>
<reference evidence="3 4" key="1">
    <citation type="submission" date="2017-02" db="EMBL/GenBank/DDBJ databases">
        <authorList>
            <person name="Peterson S.W."/>
        </authorList>
    </citation>
    <scope>NUCLEOTIDE SEQUENCE [LARGE SCALE GENOMIC DNA]</scope>
    <source>
        <strain evidence="3 4">DSM 22323</strain>
    </source>
</reference>
<keyword evidence="2" id="KW-1133">Transmembrane helix</keyword>
<accession>A0A1T5DUZ6</accession>
<keyword evidence="2" id="KW-0472">Membrane</keyword>
<dbReference type="InterPro" id="IPR019734">
    <property type="entry name" value="TPR_rpt"/>
</dbReference>
<dbReference type="AlphaFoldDB" id="A0A1T5DUZ6"/>
<dbReference type="InterPro" id="IPR011990">
    <property type="entry name" value="TPR-like_helical_dom_sf"/>
</dbReference>
<dbReference type="SUPFAM" id="SSF48452">
    <property type="entry name" value="TPR-like"/>
    <property type="match status" value="1"/>
</dbReference>
<evidence type="ECO:0000256" key="1">
    <source>
        <dbReference type="SAM" id="Coils"/>
    </source>
</evidence>
<sequence>MYRFFIVIVLFVFNDAFGQHQRFMDSLKKAKIEDRSRVIFGFTESDSDFLNKANNKDIFFNQVEDFAVREKDKSLLSVVELMRRKEREVMSFPRVQRDQKLRDLIKNPNTAKDPFFLGFCYHELGQIYFSNALYDKAFECDLKALEVYEKIGYEKVPNIGKILHEIALHYYFFRDYDEVIRLMKISLKFPAFTPVLGMQRYNNLGMSYMKSGKKDSVDYFFYKGIAIARQYDSDIWEGILSSGLGEYYYNQKDYKKSLALYRKDFDNNNNQGHHTTVKMNATTNMVKVYLKLDSLLQAKRYLDSSEKTLTHLEKMRTDYNNLVHIGDQQQLEIAKKLYFEVKIDYLKKTHDFRAAVQYQDSLMTIRKDIEEKYNSAVGKIASHQLTIQNKELQLLQKKEKQKRQQLYYLASIFAFLTASGIGIFYLYKSKQKKIRQNEILISENKINILEKREAEKELERAKAEIFKFVNKANEHNAVINQLEKELVQLKSLKSEQRSEISDQLQNLKSMKILTDDDWFNFQRLFEAAFPDVMRALKLYSSRITASEMRYLMLSKLELNNKEMAKLLGVSDAAMRVVWNRLRKKLNLSLEDTPLELIKRICEEQHDVTMLN</sequence>
<keyword evidence="4" id="KW-1185">Reference proteome</keyword>
<keyword evidence="2" id="KW-0812">Transmembrane</keyword>
<keyword evidence="1" id="KW-0175">Coiled coil</keyword>
<dbReference type="Gene3D" id="1.25.40.10">
    <property type="entry name" value="Tetratricopeptide repeat domain"/>
    <property type="match status" value="2"/>
</dbReference>
<feature type="transmembrane region" description="Helical" evidence="2">
    <location>
        <begin position="406"/>
        <end position="427"/>
    </location>
</feature>
<dbReference type="Proteomes" id="UP000191112">
    <property type="component" value="Unassembled WGS sequence"/>
</dbReference>